<dbReference type="GeneID" id="63834586"/>
<name>A0A9P4XYN6_CRYP1</name>
<accession>A0A9P4XYN6</accession>
<reference evidence="3" key="1">
    <citation type="journal article" date="2020" name="Phytopathology">
        <title>Genome sequence of the chestnut blight fungus Cryphonectria parasitica EP155: A fundamental resource for an archetypical invasive plant pathogen.</title>
        <authorList>
            <person name="Crouch J.A."/>
            <person name="Dawe A."/>
            <person name="Aerts A."/>
            <person name="Barry K."/>
            <person name="Churchill A.C.L."/>
            <person name="Grimwood J."/>
            <person name="Hillman B."/>
            <person name="Milgroom M.G."/>
            <person name="Pangilinan J."/>
            <person name="Smith M."/>
            <person name="Salamov A."/>
            <person name="Schmutz J."/>
            <person name="Yadav J."/>
            <person name="Grigoriev I.V."/>
            <person name="Nuss D."/>
        </authorList>
    </citation>
    <scope>NUCLEOTIDE SEQUENCE</scope>
    <source>
        <strain evidence="3">EP155</strain>
    </source>
</reference>
<dbReference type="EMBL" id="MU032349">
    <property type="protein sequence ID" value="KAF3763328.1"/>
    <property type="molecule type" value="Genomic_DNA"/>
</dbReference>
<evidence type="ECO:0000313" key="3">
    <source>
        <dbReference type="EMBL" id="KAF3763328.1"/>
    </source>
</evidence>
<feature type="domain" description="Nephrocystin 3-like N-terminal" evidence="2">
    <location>
        <begin position="58"/>
        <end position="201"/>
    </location>
</feature>
<gene>
    <name evidence="3" type="ORF">M406DRAFT_261652</name>
</gene>
<dbReference type="RefSeq" id="XP_040774289.1">
    <property type="nucleotide sequence ID" value="XM_040917457.1"/>
</dbReference>
<proteinExistence type="predicted"/>
<sequence length="240" mass="26510">QAAKVASDVRRTVKSSFDEHGLEKTFSKIEMFLATFPEDENIILASISLVACTLKALKAGSALSLVSAMLMQGLRTRPSFASVVFFCRQHPESDDLFAGPSALIRSLTAQLLRQDFANFTFCQKNVDMEGLRGGDVGVLCPFFEWLVRQLPQQKTVVCVVDAVETYETGEYEDDLRTVMQSLLRLARDPNLLATVKVLVTSHENTVSPHEIFNEGEGILLMEGLISNGDEKGMMDLDGEL</sequence>
<keyword evidence="4" id="KW-1185">Reference proteome</keyword>
<evidence type="ECO:0000313" key="4">
    <source>
        <dbReference type="Proteomes" id="UP000803844"/>
    </source>
</evidence>
<dbReference type="Pfam" id="PF24883">
    <property type="entry name" value="NPHP3_N"/>
    <property type="match status" value="1"/>
</dbReference>
<organism evidence="3 4">
    <name type="scientific">Cryphonectria parasitica (strain ATCC 38755 / EP155)</name>
    <dbReference type="NCBI Taxonomy" id="660469"/>
    <lineage>
        <taxon>Eukaryota</taxon>
        <taxon>Fungi</taxon>
        <taxon>Dikarya</taxon>
        <taxon>Ascomycota</taxon>
        <taxon>Pezizomycotina</taxon>
        <taxon>Sordariomycetes</taxon>
        <taxon>Sordariomycetidae</taxon>
        <taxon>Diaporthales</taxon>
        <taxon>Cryphonectriaceae</taxon>
        <taxon>Cryphonectria-Endothia species complex</taxon>
        <taxon>Cryphonectria</taxon>
    </lineage>
</organism>
<dbReference type="Proteomes" id="UP000803844">
    <property type="component" value="Unassembled WGS sequence"/>
</dbReference>
<dbReference type="AlphaFoldDB" id="A0A9P4XYN6"/>
<evidence type="ECO:0000256" key="1">
    <source>
        <dbReference type="ARBA" id="ARBA00022737"/>
    </source>
</evidence>
<dbReference type="OrthoDB" id="5419927at2759"/>
<comment type="caution">
    <text evidence="3">The sequence shown here is derived from an EMBL/GenBank/DDBJ whole genome shotgun (WGS) entry which is preliminary data.</text>
</comment>
<dbReference type="InterPro" id="IPR056884">
    <property type="entry name" value="NPHP3-like_N"/>
</dbReference>
<dbReference type="PANTHER" id="PTHR40619">
    <property type="entry name" value="FUNGAL STAND N-TERMINAL GOODBYE DOMAIN-CONTAINING PROTEIN"/>
    <property type="match status" value="1"/>
</dbReference>
<protein>
    <recommendedName>
        <fullName evidence="2">Nephrocystin 3-like N-terminal domain-containing protein</fullName>
    </recommendedName>
</protein>
<dbReference type="PANTHER" id="PTHR40619:SF3">
    <property type="entry name" value="FUNGAL STAND N-TERMINAL GOODBYE DOMAIN-CONTAINING PROTEIN"/>
    <property type="match status" value="1"/>
</dbReference>
<feature type="non-terminal residue" evidence="3">
    <location>
        <position position="1"/>
    </location>
</feature>
<evidence type="ECO:0000259" key="2">
    <source>
        <dbReference type="Pfam" id="PF24883"/>
    </source>
</evidence>
<keyword evidence="1" id="KW-0677">Repeat</keyword>